<dbReference type="EMBL" id="FQWC01000005">
    <property type="protein sequence ID" value="SHH09789.1"/>
    <property type="molecule type" value="Genomic_DNA"/>
</dbReference>
<organism evidence="1 2">
    <name type="scientific">Flavobacterium defluvii</name>
    <dbReference type="NCBI Taxonomy" id="370979"/>
    <lineage>
        <taxon>Bacteria</taxon>
        <taxon>Pseudomonadati</taxon>
        <taxon>Bacteroidota</taxon>
        <taxon>Flavobacteriia</taxon>
        <taxon>Flavobacteriales</taxon>
        <taxon>Flavobacteriaceae</taxon>
        <taxon>Flavobacterium</taxon>
    </lineage>
</organism>
<evidence type="ECO:0000313" key="1">
    <source>
        <dbReference type="EMBL" id="SHH09789.1"/>
    </source>
</evidence>
<accession>A0A1M5Q7Q5</accession>
<dbReference type="AlphaFoldDB" id="A0A1M5Q7Q5"/>
<protein>
    <submittedName>
        <fullName evidence="1">Uncharacterized protein</fullName>
    </submittedName>
</protein>
<dbReference type="Proteomes" id="UP000184071">
    <property type="component" value="Unassembled WGS sequence"/>
</dbReference>
<evidence type="ECO:0000313" key="2">
    <source>
        <dbReference type="Proteomes" id="UP000184071"/>
    </source>
</evidence>
<reference evidence="2" key="1">
    <citation type="submission" date="2016-11" db="EMBL/GenBank/DDBJ databases">
        <authorList>
            <person name="Varghese N."/>
            <person name="Submissions S."/>
        </authorList>
    </citation>
    <scope>NUCLEOTIDE SEQUENCE [LARGE SCALE GENOMIC DNA]</scope>
    <source>
        <strain evidence="2">DSM 17963</strain>
    </source>
</reference>
<name>A0A1M5Q7Q5_9FLAO</name>
<keyword evidence="2" id="KW-1185">Reference proteome</keyword>
<sequence length="32" mass="3754">MILSVRQYFDHLAGNLPAKISGCIMYFYEIEM</sequence>
<proteinExistence type="predicted"/>
<gene>
    <name evidence="1" type="ORF">SAMN05443663_105245</name>
</gene>